<name>A0AAV5RHL5_STABA</name>
<evidence type="ECO:0000256" key="8">
    <source>
        <dbReference type="ARBA" id="ARBA00022679"/>
    </source>
</evidence>
<dbReference type="AlphaFoldDB" id="A0AAV5RHL5"/>
<organism evidence="20 21">
    <name type="scientific">Starmerella bacillaris</name>
    <name type="common">Yeast</name>
    <name type="synonym">Candida zemplinina</name>
    <dbReference type="NCBI Taxonomy" id="1247836"/>
    <lineage>
        <taxon>Eukaryota</taxon>
        <taxon>Fungi</taxon>
        <taxon>Dikarya</taxon>
        <taxon>Ascomycota</taxon>
        <taxon>Saccharomycotina</taxon>
        <taxon>Dipodascomycetes</taxon>
        <taxon>Dipodascales</taxon>
        <taxon>Trichomonascaceae</taxon>
        <taxon>Starmerella</taxon>
    </lineage>
</organism>
<dbReference type="GO" id="GO:0003975">
    <property type="term" value="F:UDP-N-acetylglucosamine-dolichyl-phosphate N-acetylglucosaminephosphotransferase activity"/>
    <property type="evidence" value="ECO:0007669"/>
    <property type="project" value="UniProtKB-EC"/>
</dbReference>
<dbReference type="EC" id="2.7.8.15" evidence="5"/>
<feature type="transmembrane region" description="Helical" evidence="19">
    <location>
        <begin position="170"/>
        <end position="190"/>
    </location>
</feature>
<keyword evidence="21" id="KW-1185">Reference proteome</keyword>
<evidence type="ECO:0000313" key="21">
    <source>
        <dbReference type="Proteomes" id="UP001362899"/>
    </source>
</evidence>
<comment type="catalytic activity">
    <reaction evidence="18">
        <text>a di-trans,poly-cis-dolichyl phosphate + UDP-N-acetyl-alpha-D-glucosamine = an N-acetyl-alpha-D-glucosaminyl-diphospho-di-trans,poly-cis-dolichol + UMP</text>
        <dbReference type="Rhea" id="RHEA:13289"/>
        <dbReference type="Rhea" id="RHEA-COMP:19498"/>
        <dbReference type="Rhea" id="RHEA-COMP:19507"/>
        <dbReference type="ChEBI" id="CHEBI:57683"/>
        <dbReference type="ChEBI" id="CHEBI:57705"/>
        <dbReference type="ChEBI" id="CHEBI:57865"/>
        <dbReference type="ChEBI" id="CHEBI:58427"/>
        <dbReference type="EC" id="2.7.8.15"/>
    </reaction>
    <physiologicalReaction direction="left-to-right" evidence="18">
        <dbReference type="Rhea" id="RHEA:13290"/>
    </physiologicalReaction>
</comment>
<evidence type="ECO:0000256" key="14">
    <source>
        <dbReference type="ARBA" id="ARBA00023136"/>
    </source>
</evidence>
<feature type="transmembrane region" description="Helical" evidence="19">
    <location>
        <begin position="143"/>
        <end position="163"/>
    </location>
</feature>
<evidence type="ECO:0000256" key="2">
    <source>
        <dbReference type="ARBA" id="ARBA00004477"/>
    </source>
</evidence>
<evidence type="ECO:0000256" key="16">
    <source>
        <dbReference type="ARBA" id="ARBA00033238"/>
    </source>
</evidence>
<reference evidence="20 21" key="1">
    <citation type="journal article" date="2023" name="Elife">
        <title>Identification of key yeast species and microbe-microbe interactions impacting larval growth of Drosophila in the wild.</title>
        <authorList>
            <person name="Mure A."/>
            <person name="Sugiura Y."/>
            <person name="Maeda R."/>
            <person name="Honda K."/>
            <person name="Sakurai N."/>
            <person name="Takahashi Y."/>
            <person name="Watada M."/>
            <person name="Katoh T."/>
            <person name="Gotoh A."/>
            <person name="Gotoh Y."/>
            <person name="Taniguchi I."/>
            <person name="Nakamura K."/>
            <person name="Hayashi T."/>
            <person name="Katayama T."/>
            <person name="Uemura T."/>
            <person name="Hattori Y."/>
        </authorList>
    </citation>
    <scope>NUCLEOTIDE SEQUENCE [LARGE SCALE GENOMIC DNA]</scope>
    <source>
        <strain evidence="20 21">SB-73</strain>
    </source>
</reference>
<keyword evidence="8" id="KW-0808">Transferase</keyword>
<comment type="caution">
    <text evidence="20">The sequence shown here is derived from an EMBL/GenBank/DDBJ whole genome shotgun (WGS) entry which is preliminary data.</text>
</comment>
<evidence type="ECO:0000256" key="5">
    <source>
        <dbReference type="ARBA" id="ARBA00013225"/>
    </source>
</evidence>
<evidence type="ECO:0000256" key="6">
    <source>
        <dbReference type="ARBA" id="ARBA00017659"/>
    </source>
</evidence>
<evidence type="ECO:0000256" key="12">
    <source>
        <dbReference type="ARBA" id="ARBA00022842"/>
    </source>
</evidence>
<keyword evidence="9 19" id="KW-0812">Transmembrane</keyword>
<comment type="pathway">
    <text evidence="3">Protein modification; protein glycosylation.</text>
</comment>
<evidence type="ECO:0000256" key="15">
    <source>
        <dbReference type="ARBA" id="ARBA00029567"/>
    </source>
</evidence>
<evidence type="ECO:0000256" key="18">
    <source>
        <dbReference type="ARBA" id="ARBA00045078"/>
    </source>
</evidence>
<feature type="transmembrane region" description="Helical" evidence="19">
    <location>
        <begin position="76"/>
        <end position="95"/>
    </location>
</feature>
<comment type="function">
    <text evidence="17">UDP-N-acetylglucosamine--dolichyl-phosphate N-acetylglucosaminephosphotransferase that operates in the biosynthetic pathway of dolichol-linked oligosaccharides, the glycan precursors employed in protein asparagine (N)-glycosylation. The assembly of dolichol-linked oligosaccharides begins on the cytosolic side of the endoplasmic reticulum membrane and finishes in its lumen. The sequential addition of sugars to dolichol pyrophosphate produces dolichol-linked oligosaccharides containing fourteen sugars, including two GlcNAcs, nine mannoses and three glucoses. Once assembled, the oligosaccharide is transferred from the lipid to nascent proteins by oligosaccharyltransferases. Catalyzes the initial step of dolichol-linked oligosaccharide biosynthesis, transfering GlcNAc-1-P from cytosolic UDP-GlcNAc onto the carrier lipid dolichyl phosphate (P-dolichol), yielding GlcNAc-P-P-dolichol embedded in the cytoplasmic leaflet of the endoplasmic reticulum membrane.</text>
</comment>
<dbReference type="CDD" id="cd06855">
    <property type="entry name" value="GT_GPT_euk"/>
    <property type="match status" value="1"/>
</dbReference>
<evidence type="ECO:0000256" key="11">
    <source>
        <dbReference type="ARBA" id="ARBA00022824"/>
    </source>
</evidence>
<evidence type="ECO:0000313" key="20">
    <source>
        <dbReference type="EMBL" id="GMM50945.1"/>
    </source>
</evidence>
<dbReference type="GO" id="GO:0046872">
    <property type="term" value="F:metal ion binding"/>
    <property type="evidence" value="ECO:0007669"/>
    <property type="project" value="UniProtKB-KW"/>
</dbReference>
<keyword evidence="13 19" id="KW-1133">Transmembrane helix</keyword>
<evidence type="ECO:0000256" key="9">
    <source>
        <dbReference type="ARBA" id="ARBA00022692"/>
    </source>
</evidence>
<comment type="cofactor">
    <cofactor evidence="1">
        <name>Mg(2+)</name>
        <dbReference type="ChEBI" id="CHEBI:18420"/>
    </cofactor>
</comment>
<feature type="transmembrane region" description="Helical" evidence="19">
    <location>
        <begin position="107"/>
        <end position="123"/>
    </location>
</feature>
<dbReference type="Pfam" id="PF00953">
    <property type="entry name" value="Glycos_transf_4"/>
    <property type="match status" value="1"/>
</dbReference>
<feature type="transmembrane region" description="Helical" evidence="19">
    <location>
        <begin position="202"/>
        <end position="225"/>
    </location>
</feature>
<evidence type="ECO:0000256" key="17">
    <source>
        <dbReference type="ARBA" id="ARBA00044717"/>
    </source>
</evidence>
<dbReference type="EMBL" id="BTGC01000003">
    <property type="protein sequence ID" value="GMM50945.1"/>
    <property type="molecule type" value="Genomic_DNA"/>
</dbReference>
<accession>A0AAV5RHL5</accession>
<dbReference type="GO" id="GO:0005789">
    <property type="term" value="C:endoplasmic reticulum membrane"/>
    <property type="evidence" value="ECO:0007669"/>
    <property type="project" value="UniProtKB-SubCell"/>
</dbReference>
<dbReference type="GO" id="GO:0016757">
    <property type="term" value="F:glycosyltransferase activity"/>
    <property type="evidence" value="ECO:0007669"/>
    <property type="project" value="UniProtKB-KW"/>
</dbReference>
<keyword evidence="14 19" id="KW-0472">Membrane</keyword>
<evidence type="ECO:0000256" key="19">
    <source>
        <dbReference type="SAM" id="Phobius"/>
    </source>
</evidence>
<feature type="transmembrane region" description="Helical" evidence="19">
    <location>
        <begin position="47"/>
        <end position="70"/>
    </location>
</feature>
<dbReference type="PANTHER" id="PTHR10571">
    <property type="entry name" value="UDP-N-ACETYLGLUCOSAMINE--DOLICHYL-PHOSPHATE N-ACETYLGLUCOSAMINEPHOSPHOTRANSFERASE"/>
    <property type="match status" value="1"/>
</dbReference>
<evidence type="ECO:0000256" key="1">
    <source>
        <dbReference type="ARBA" id="ARBA00001946"/>
    </source>
</evidence>
<keyword evidence="10" id="KW-0479">Metal-binding</keyword>
<sequence>MNPLLSVVGISILSYFGSVYMIPRASESFISIGLFGRDRLKVSDQKIPESLGTVVGIIYIFAVTILTPFTLRVDALVAYLSGILSIQSMVMLGFADDLFDLRWRHKFFLPAIASIPLLLVYYVEHGVTTIVVPYYGPIDLGWLYYIYMASLAIFATNCINIYAGVNGLEVGQSIVVVCSVIANDLLYLFHDAFIGSLQPDTVRAHTISLFFVVPLLSVSLALIKFNWFPAKIFVGDAYCYFAGMVLAVAGITGHFSKTMLSLIMPQIINFLYSFPQLLKIVPCPRHRMPLMKDGLLYPSRADITDSPGSILVIMKVLKKLKLIEIYQTELSSTDSKHEIDQIENDSTDVDATKATKNAASKTNPTKKIEISNMTVITLVLVHKGPITEEELTRTLIKIQVICCVMALLARHVLAKLIFPNDNI</sequence>
<proteinExistence type="inferred from homology"/>
<evidence type="ECO:0000256" key="10">
    <source>
        <dbReference type="ARBA" id="ARBA00022723"/>
    </source>
</evidence>
<comment type="similarity">
    <text evidence="4">Belongs to the glycosyltransferase 4 family.</text>
</comment>
<feature type="transmembrane region" description="Helical" evidence="19">
    <location>
        <begin position="12"/>
        <end position="35"/>
    </location>
</feature>
<evidence type="ECO:0000256" key="4">
    <source>
        <dbReference type="ARBA" id="ARBA00009317"/>
    </source>
</evidence>
<keyword evidence="12" id="KW-0460">Magnesium</keyword>
<dbReference type="PANTHER" id="PTHR10571:SF0">
    <property type="entry name" value="UDP-N-ACETYLGLUCOSAMINE--DOLICHYL-PHOSPHATE N-ACETYLGLUCOSAMINEPHOSPHOTRANSFERASE"/>
    <property type="match status" value="1"/>
</dbReference>
<dbReference type="InterPro" id="IPR000715">
    <property type="entry name" value="Glycosyl_transferase_4"/>
</dbReference>
<comment type="subcellular location">
    <subcellularLocation>
        <location evidence="2">Endoplasmic reticulum membrane</location>
        <topology evidence="2">Multi-pass membrane protein</topology>
    </subcellularLocation>
</comment>
<evidence type="ECO:0000256" key="7">
    <source>
        <dbReference type="ARBA" id="ARBA00022676"/>
    </source>
</evidence>
<keyword evidence="11" id="KW-0256">Endoplasmic reticulum</keyword>
<keyword evidence="7" id="KW-0328">Glycosyltransferase</keyword>
<dbReference type="InterPro" id="IPR033895">
    <property type="entry name" value="GPT"/>
</dbReference>
<dbReference type="Proteomes" id="UP001362899">
    <property type="component" value="Unassembled WGS sequence"/>
</dbReference>
<gene>
    <name evidence="20" type="ORF">DASB73_019030</name>
</gene>
<evidence type="ECO:0000256" key="13">
    <source>
        <dbReference type="ARBA" id="ARBA00022989"/>
    </source>
</evidence>
<evidence type="ECO:0000256" key="3">
    <source>
        <dbReference type="ARBA" id="ARBA00004922"/>
    </source>
</evidence>
<protein>
    <recommendedName>
        <fullName evidence="6">UDP-N-acetylglucosamine--dolichyl-phosphate N-acetylglucosaminephosphotransferase</fullName>
        <ecNumber evidence="5">2.7.8.15</ecNumber>
    </recommendedName>
    <alternativeName>
        <fullName evidence="15">GlcNAc-1-P transferase</fullName>
    </alternativeName>
    <alternativeName>
        <fullName evidence="16">N-acetylglucosamine-1-phosphate transferase</fullName>
    </alternativeName>
</protein>
<feature type="transmembrane region" description="Helical" evidence="19">
    <location>
        <begin position="237"/>
        <end position="256"/>
    </location>
</feature>
<dbReference type="GO" id="GO:0006488">
    <property type="term" value="P:dolichol-linked oligosaccharide biosynthetic process"/>
    <property type="evidence" value="ECO:0007669"/>
    <property type="project" value="InterPro"/>
</dbReference>